<dbReference type="PANTHER" id="PTHR13124:SF12">
    <property type="entry name" value="LARGE RIBOSOMAL SUBUNIT PROTEIN ML46"/>
    <property type="match status" value="1"/>
</dbReference>
<name>A0A1V9YEU8_ACHHY</name>
<protein>
    <recommendedName>
        <fullName evidence="4">Ribosomal protein L46 N-terminal domain-containing protein</fullName>
    </recommendedName>
</protein>
<dbReference type="PANTHER" id="PTHR13124">
    <property type="entry name" value="39S RIBOSOMAL PROTEIN L46, MITOCHONDRIAL PRECURSOR-RELATED"/>
    <property type="match status" value="1"/>
</dbReference>
<dbReference type="CDD" id="cd04661">
    <property type="entry name" value="NUDIX_MRP_L46"/>
    <property type="match status" value="1"/>
</dbReference>
<dbReference type="InterPro" id="IPR040008">
    <property type="entry name" value="Ribosomal_mL46"/>
</dbReference>
<dbReference type="GO" id="GO:0005762">
    <property type="term" value="C:mitochondrial large ribosomal subunit"/>
    <property type="evidence" value="ECO:0007669"/>
    <property type="project" value="TreeGrafter"/>
</dbReference>
<dbReference type="AlphaFoldDB" id="A0A1V9YEU8"/>
<reference evidence="2 3" key="1">
    <citation type="journal article" date="2014" name="Genome Biol. Evol.">
        <title>The secreted proteins of Achlya hypogyna and Thraustotheca clavata identify the ancestral oomycete secretome and reveal gene acquisitions by horizontal gene transfer.</title>
        <authorList>
            <person name="Misner I."/>
            <person name="Blouin N."/>
            <person name="Leonard G."/>
            <person name="Richards T.A."/>
            <person name="Lane C.E."/>
        </authorList>
    </citation>
    <scope>NUCLEOTIDE SEQUENCE [LARGE SCALE GENOMIC DNA]</scope>
    <source>
        <strain evidence="2 3">ATCC 48635</strain>
    </source>
</reference>
<dbReference type="OrthoDB" id="414075at2759"/>
<organism evidence="2 3">
    <name type="scientific">Achlya hypogyna</name>
    <name type="common">Oomycete</name>
    <name type="synonym">Protoachlya hypogyna</name>
    <dbReference type="NCBI Taxonomy" id="1202772"/>
    <lineage>
        <taxon>Eukaryota</taxon>
        <taxon>Sar</taxon>
        <taxon>Stramenopiles</taxon>
        <taxon>Oomycota</taxon>
        <taxon>Saprolegniomycetes</taxon>
        <taxon>Saprolegniales</taxon>
        <taxon>Achlyaceae</taxon>
        <taxon>Achlya</taxon>
    </lineage>
</organism>
<feature type="region of interest" description="Disordered" evidence="1">
    <location>
        <begin position="46"/>
        <end position="68"/>
    </location>
</feature>
<dbReference type="GO" id="GO:0003735">
    <property type="term" value="F:structural constituent of ribosome"/>
    <property type="evidence" value="ECO:0007669"/>
    <property type="project" value="InterPro"/>
</dbReference>
<dbReference type="EMBL" id="JNBR01001918">
    <property type="protein sequence ID" value="OQR84240.1"/>
    <property type="molecule type" value="Genomic_DNA"/>
</dbReference>
<evidence type="ECO:0000256" key="1">
    <source>
        <dbReference type="SAM" id="MobiDB-lite"/>
    </source>
</evidence>
<sequence>MWVNLGVVAASGWAQSVKFARAMQRFLQSLSQRTFATKASKVPKRLIKPANAKEPHRSRGPSKHKNKELPYVDDGKVYRLLCAPILERLPVILPDLEKWEEDYMRMKHKIELKTAQRLPKDFWFAEPGSVEVEPEDAPFLEEWNEDELIGDGFQIAKRETEDDAANNRHSLNRALKQRVFLIVQDADGKWFFPTTEKAPEETMKAAAFRELTSVVGPSLEAYPVGNAPMGYLKVMHDDIAGVDGTKIFFYKSQLSEGDVELNTKKAKDYLWVTQAELAEYLEADAAEYVKKIVPP</sequence>
<dbReference type="SUPFAM" id="SSF55811">
    <property type="entry name" value="Nudix"/>
    <property type="match status" value="1"/>
</dbReference>
<proteinExistence type="predicted"/>
<comment type="caution">
    <text evidence="2">The sequence shown here is derived from an EMBL/GenBank/DDBJ whole genome shotgun (WGS) entry which is preliminary data.</text>
</comment>
<keyword evidence="3" id="KW-1185">Reference proteome</keyword>
<dbReference type="InterPro" id="IPR015797">
    <property type="entry name" value="NUDIX_hydrolase-like_dom_sf"/>
</dbReference>
<evidence type="ECO:0000313" key="2">
    <source>
        <dbReference type="EMBL" id="OQR84240.1"/>
    </source>
</evidence>
<gene>
    <name evidence="2" type="ORF">ACHHYP_13683</name>
</gene>
<accession>A0A1V9YEU8</accession>
<evidence type="ECO:0008006" key="4">
    <source>
        <dbReference type="Google" id="ProtNLM"/>
    </source>
</evidence>
<dbReference type="Proteomes" id="UP000243579">
    <property type="component" value="Unassembled WGS sequence"/>
</dbReference>
<evidence type="ECO:0000313" key="3">
    <source>
        <dbReference type="Proteomes" id="UP000243579"/>
    </source>
</evidence>
<dbReference type="STRING" id="1202772.A0A1V9YEU8"/>
<dbReference type="Gene3D" id="3.90.79.10">
    <property type="entry name" value="Nucleoside Triphosphate Pyrophosphohydrolase"/>
    <property type="match status" value="1"/>
</dbReference>
<dbReference type="InterPro" id="IPR033650">
    <property type="entry name" value="Ribosomal_mL46_NUDIX"/>
</dbReference>